<dbReference type="AlphaFoldDB" id="A0A078IE38"/>
<name>A0A078IE38_BRANA</name>
<accession>A0A078IE38</accession>
<dbReference type="EMBL" id="LK032762">
    <property type="protein sequence ID" value="CDY48261.1"/>
    <property type="molecule type" value="Genomic_DNA"/>
</dbReference>
<evidence type="ECO:0000313" key="2">
    <source>
        <dbReference type="Proteomes" id="UP000028999"/>
    </source>
</evidence>
<reference evidence="1 2" key="1">
    <citation type="journal article" date="2014" name="Science">
        <title>Plant genetics. Early allopolyploid evolution in the post-Neolithic Brassica napus oilseed genome.</title>
        <authorList>
            <person name="Chalhoub B."/>
            <person name="Denoeud F."/>
            <person name="Liu S."/>
            <person name="Parkin I.A."/>
            <person name="Tang H."/>
            <person name="Wang X."/>
            <person name="Chiquet J."/>
            <person name="Belcram H."/>
            <person name="Tong C."/>
            <person name="Samans B."/>
            <person name="Correa M."/>
            <person name="Da Silva C."/>
            <person name="Just J."/>
            <person name="Falentin C."/>
            <person name="Koh C.S."/>
            <person name="Le Clainche I."/>
            <person name="Bernard M."/>
            <person name="Bento P."/>
            <person name="Noel B."/>
            <person name="Labadie K."/>
            <person name="Alberti A."/>
            <person name="Charles M."/>
            <person name="Arnaud D."/>
            <person name="Guo H."/>
            <person name="Daviaud C."/>
            <person name="Alamery S."/>
            <person name="Jabbari K."/>
            <person name="Zhao M."/>
            <person name="Edger P.P."/>
            <person name="Chelaifa H."/>
            <person name="Tack D."/>
            <person name="Lassalle G."/>
            <person name="Mestiri I."/>
            <person name="Schnel N."/>
            <person name="Le Paslier M.C."/>
            <person name="Fan G."/>
            <person name="Renault V."/>
            <person name="Bayer P.E."/>
            <person name="Golicz A.A."/>
            <person name="Manoli S."/>
            <person name="Lee T.H."/>
            <person name="Thi V.H."/>
            <person name="Chalabi S."/>
            <person name="Hu Q."/>
            <person name="Fan C."/>
            <person name="Tollenaere R."/>
            <person name="Lu Y."/>
            <person name="Battail C."/>
            <person name="Shen J."/>
            <person name="Sidebottom C.H."/>
            <person name="Wang X."/>
            <person name="Canaguier A."/>
            <person name="Chauveau A."/>
            <person name="Berard A."/>
            <person name="Deniot G."/>
            <person name="Guan M."/>
            <person name="Liu Z."/>
            <person name="Sun F."/>
            <person name="Lim Y.P."/>
            <person name="Lyons E."/>
            <person name="Town C.D."/>
            <person name="Bancroft I."/>
            <person name="Wang X."/>
            <person name="Meng J."/>
            <person name="Ma J."/>
            <person name="Pires J.C."/>
            <person name="King G.J."/>
            <person name="Brunel D."/>
            <person name="Delourme R."/>
            <person name="Renard M."/>
            <person name="Aury J.M."/>
            <person name="Adams K.L."/>
            <person name="Batley J."/>
            <person name="Snowdon R.J."/>
            <person name="Tost J."/>
            <person name="Edwards D."/>
            <person name="Zhou Y."/>
            <person name="Hua W."/>
            <person name="Sharpe A.G."/>
            <person name="Paterson A.H."/>
            <person name="Guan C."/>
            <person name="Wincker P."/>
        </authorList>
    </citation>
    <scope>NUCLEOTIDE SEQUENCE [LARGE SCALE GENOMIC DNA]</scope>
    <source>
        <strain evidence="2">cv. Darmor-bzh</strain>
    </source>
</reference>
<protein>
    <submittedName>
        <fullName evidence="1">BnaC04g05200D protein</fullName>
    </submittedName>
</protein>
<dbReference type="PaxDb" id="3708-A0A078IE38"/>
<organism evidence="1 2">
    <name type="scientific">Brassica napus</name>
    <name type="common">Rape</name>
    <dbReference type="NCBI Taxonomy" id="3708"/>
    <lineage>
        <taxon>Eukaryota</taxon>
        <taxon>Viridiplantae</taxon>
        <taxon>Streptophyta</taxon>
        <taxon>Embryophyta</taxon>
        <taxon>Tracheophyta</taxon>
        <taxon>Spermatophyta</taxon>
        <taxon>Magnoliopsida</taxon>
        <taxon>eudicotyledons</taxon>
        <taxon>Gunneridae</taxon>
        <taxon>Pentapetalae</taxon>
        <taxon>rosids</taxon>
        <taxon>malvids</taxon>
        <taxon>Brassicales</taxon>
        <taxon>Brassicaceae</taxon>
        <taxon>Brassiceae</taxon>
        <taxon>Brassica</taxon>
    </lineage>
</organism>
<sequence>MNLSLRVQVTALRFLKAAIGGDNEVCGLSSRVLSFTGVSFRHSSTSQRHGQPLGCLWWCCFANNLFCRSQSFTGSGTAVASDPLCVVLFSVGGLWPLSEFGFGGEDTVYSLVLRSALFG</sequence>
<dbReference type="Proteomes" id="UP000028999">
    <property type="component" value="Unassembled WGS sequence"/>
</dbReference>
<dbReference type="Gramene" id="CDY48261">
    <property type="protein sequence ID" value="CDY48261"/>
    <property type="gene ID" value="GSBRNA2T00089129001"/>
</dbReference>
<evidence type="ECO:0000313" key="1">
    <source>
        <dbReference type="EMBL" id="CDY48261.1"/>
    </source>
</evidence>
<keyword evidence="2" id="KW-1185">Reference proteome</keyword>
<proteinExistence type="predicted"/>
<gene>
    <name evidence="1" type="primary">BnaC04g05200D</name>
    <name evidence="1" type="ORF">GSBRNA2T00089129001</name>
</gene>